<evidence type="ECO:0000256" key="1">
    <source>
        <dbReference type="SAM" id="SignalP"/>
    </source>
</evidence>
<feature type="chain" id="PRO_5043576045" evidence="1">
    <location>
        <begin position="22"/>
        <end position="330"/>
    </location>
</feature>
<sequence length="330" mass="32339">MRCSVLTTLCGLALQAALAGAQTPPPVLDANWFASTFGLSPPAAGASPAPIVTPAPGASSANGAPAPFDPNTCSAATAPAPATAVAAVAPPAPAPAPVAEADSPGPFYQMMWMAHNGTLGTSTLKGGYSATLTLNNVQRTAPFAVIGGTPRLLVGDYPAQHLFNTSTWFAGVPAVVVAAPQDATQANRSAWVMALSTPLYNASAVPSLTLLAKPITLDAAGSLRKGGLAETYLNNGTAGASAVGAWPDLTTPLFLSNITVFMEVACDGLPRPAGGTCVAPSAGSAAAAAPAGARVATAADAGSAAKFAAGAALDACTGVSGNWVKGIFCA</sequence>
<evidence type="ECO:0000313" key="3">
    <source>
        <dbReference type="Proteomes" id="UP001445335"/>
    </source>
</evidence>
<reference evidence="2 3" key="1">
    <citation type="journal article" date="2024" name="Nat. Commun.">
        <title>Phylogenomics reveals the evolutionary origins of lichenization in chlorophyte algae.</title>
        <authorList>
            <person name="Puginier C."/>
            <person name="Libourel C."/>
            <person name="Otte J."/>
            <person name="Skaloud P."/>
            <person name="Haon M."/>
            <person name="Grisel S."/>
            <person name="Petersen M."/>
            <person name="Berrin J.G."/>
            <person name="Delaux P.M."/>
            <person name="Dal Grande F."/>
            <person name="Keller J."/>
        </authorList>
    </citation>
    <scope>NUCLEOTIDE SEQUENCE [LARGE SCALE GENOMIC DNA]</scope>
    <source>
        <strain evidence="2 3">SAG 245.80</strain>
    </source>
</reference>
<protein>
    <submittedName>
        <fullName evidence="2">Uncharacterized protein</fullName>
    </submittedName>
</protein>
<feature type="signal peptide" evidence="1">
    <location>
        <begin position="1"/>
        <end position="21"/>
    </location>
</feature>
<gene>
    <name evidence="2" type="ORF">WJX81_005868</name>
</gene>
<dbReference type="Proteomes" id="UP001445335">
    <property type="component" value="Unassembled WGS sequence"/>
</dbReference>
<keyword evidence="3" id="KW-1185">Reference proteome</keyword>
<organism evidence="2 3">
    <name type="scientific">Elliptochloris bilobata</name>
    <dbReference type="NCBI Taxonomy" id="381761"/>
    <lineage>
        <taxon>Eukaryota</taxon>
        <taxon>Viridiplantae</taxon>
        <taxon>Chlorophyta</taxon>
        <taxon>core chlorophytes</taxon>
        <taxon>Trebouxiophyceae</taxon>
        <taxon>Trebouxiophyceae incertae sedis</taxon>
        <taxon>Elliptochloris clade</taxon>
        <taxon>Elliptochloris</taxon>
    </lineage>
</organism>
<dbReference type="EMBL" id="JALJOU010000013">
    <property type="protein sequence ID" value="KAK9840634.1"/>
    <property type="molecule type" value="Genomic_DNA"/>
</dbReference>
<dbReference type="AlphaFoldDB" id="A0AAW1S3H0"/>
<accession>A0AAW1S3H0</accession>
<keyword evidence="1" id="KW-0732">Signal</keyword>
<proteinExistence type="predicted"/>
<name>A0AAW1S3H0_9CHLO</name>
<evidence type="ECO:0000313" key="2">
    <source>
        <dbReference type="EMBL" id="KAK9840634.1"/>
    </source>
</evidence>
<comment type="caution">
    <text evidence="2">The sequence shown here is derived from an EMBL/GenBank/DDBJ whole genome shotgun (WGS) entry which is preliminary data.</text>
</comment>